<keyword evidence="2" id="KW-0201">Cytochrome c-type biogenesis</keyword>
<evidence type="ECO:0000259" key="6">
    <source>
        <dbReference type="PROSITE" id="PS51352"/>
    </source>
</evidence>
<dbReference type="InterPro" id="IPR050553">
    <property type="entry name" value="Thioredoxin_ResA/DsbE_sf"/>
</dbReference>
<keyword evidence="8" id="KW-1185">Reference proteome</keyword>
<protein>
    <submittedName>
        <fullName evidence="7">AhpC/TSA family protein</fullName>
    </submittedName>
</protein>
<dbReference type="PROSITE" id="PS51352">
    <property type="entry name" value="THIOREDOXIN_2"/>
    <property type="match status" value="1"/>
</dbReference>
<dbReference type="InterPro" id="IPR000866">
    <property type="entry name" value="AhpC/TSA"/>
</dbReference>
<sequence>MTKKLLTLLIGMGSLTAFAQDAAKNAAAVQKVVITGKLDTAPNDSLLTVYEPYTGEWDTTRIKNHQFKVTRLLPKGGSVHILMIGTAGKEENATILYLEDGKVDIRGKGPAFKDAKYTGSPWVKDWVEVFNMVGPENPEMKKFKELEAMYIKASQIGDEDKADEYNKQGAVIEKKLTDGYKKWIADHSNSGVTGYLLTCYIKGHKEQDSIYATLGEHAKASRILQRFANPGKVDPSPVSFNMGEGGEANAGNPKDIKVGEVAPDFSAPDVNGKMVSLADFKGKYVFIDFWASWCGPCKPQIPFLKAAYDKYKGDNFVMMAVSLDSKREAWTKAIEKHELPWLNLSNLKGWGEPAAGVYGITFVPANILIGPDGKVLAKNLYDENLEKKLAELIKPGVASK</sequence>
<dbReference type="GO" id="GO:0016209">
    <property type="term" value="F:antioxidant activity"/>
    <property type="evidence" value="ECO:0007669"/>
    <property type="project" value="InterPro"/>
</dbReference>
<proteinExistence type="predicted"/>
<dbReference type="AlphaFoldDB" id="A0A3E1Y3P0"/>
<feature type="domain" description="Thioredoxin" evidence="6">
    <location>
        <begin position="256"/>
        <end position="398"/>
    </location>
</feature>
<dbReference type="PANTHER" id="PTHR42852">
    <property type="entry name" value="THIOL:DISULFIDE INTERCHANGE PROTEIN DSBE"/>
    <property type="match status" value="1"/>
</dbReference>
<dbReference type="GO" id="GO:0017004">
    <property type="term" value="P:cytochrome complex assembly"/>
    <property type="evidence" value="ECO:0007669"/>
    <property type="project" value="UniProtKB-KW"/>
</dbReference>
<gene>
    <name evidence="7" type="ORF">DVR12_23825</name>
</gene>
<dbReference type="InterPro" id="IPR025380">
    <property type="entry name" value="DUF4369"/>
</dbReference>
<dbReference type="RefSeq" id="WP_116978319.1">
    <property type="nucleotide sequence ID" value="NZ_QPMM01000014.1"/>
</dbReference>
<evidence type="ECO:0000256" key="2">
    <source>
        <dbReference type="ARBA" id="ARBA00022748"/>
    </source>
</evidence>
<comment type="subcellular location">
    <subcellularLocation>
        <location evidence="1">Cell envelope</location>
    </subcellularLocation>
</comment>
<dbReference type="Pfam" id="PF00578">
    <property type="entry name" value="AhpC-TSA"/>
    <property type="match status" value="1"/>
</dbReference>
<dbReference type="InterPro" id="IPR017937">
    <property type="entry name" value="Thioredoxin_CS"/>
</dbReference>
<evidence type="ECO:0000256" key="4">
    <source>
        <dbReference type="ARBA" id="ARBA00023284"/>
    </source>
</evidence>
<dbReference type="EMBL" id="QPMM01000014">
    <property type="protein sequence ID" value="RFS19266.1"/>
    <property type="molecule type" value="Genomic_DNA"/>
</dbReference>
<keyword evidence="5" id="KW-0732">Signal</keyword>
<dbReference type="CDD" id="cd02966">
    <property type="entry name" value="TlpA_like_family"/>
    <property type="match status" value="1"/>
</dbReference>
<dbReference type="OrthoDB" id="744041at2"/>
<dbReference type="InterPro" id="IPR036249">
    <property type="entry name" value="Thioredoxin-like_sf"/>
</dbReference>
<dbReference type="PROSITE" id="PS00194">
    <property type="entry name" value="THIOREDOXIN_1"/>
    <property type="match status" value="1"/>
</dbReference>
<dbReference type="GO" id="GO:0016491">
    <property type="term" value="F:oxidoreductase activity"/>
    <property type="evidence" value="ECO:0007669"/>
    <property type="project" value="InterPro"/>
</dbReference>
<dbReference type="Pfam" id="PF14289">
    <property type="entry name" value="DUF4369"/>
    <property type="match status" value="1"/>
</dbReference>
<organism evidence="7 8">
    <name type="scientific">Chitinophaga silvatica</name>
    <dbReference type="NCBI Taxonomy" id="2282649"/>
    <lineage>
        <taxon>Bacteria</taxon>
        <taxon>Pseudomonadati</taxon>
        <taxon>Bacteroidota</taxon>
        <taxon>Chitinophagia</taxon>
        <taxon>Chitinophagales</taxon>
        <taxon>Chitinophagaceae</taxon>
        <taxon>Chitinophaga</taxon>
    </lineage>
</organism>
<evidence type="ECO:0000313" key="7">
    <source>
        <dbReference type="EMBL" id="RFS19266.1"/>
    </source>
</evidence>
<name>A0A3E1Y3P0_9BACT</name>
<evidence type="ECO:0000256" key="3">
    <source>
        <dbReference type="ARBA" id="ARBA00023157"/>
    </source>
</evidence>
<comment type="caution">
    <text evidence="7">The sequence shown here is derived from an EMBL/GenBank/DDBJ whole genome shotgun (WGS) entry which is preliminary data.</text>
</comment>
<accession>A0A3E1Y3P0</accession>
<keyword evidence="3" id="KW-1015">Disulfide bond</keyword>
<evidence type="ECO:0000256" key="5">
    <source>
        <dbReference type="SAM" id="SignalP"/>
    </source>
</evidence>
<dbReference type="Gene3D" id="3.40.30.10">
    <property type="entry name" value="Glutaredoxin"/>
    <property type="match status" value="1"/>
</dbReference>
<dbReference type="InterPro" id="IPR013766">
    <property type="entry name" value="Thioredoxin_domain"/>
</dbReference>
<feature type="signal peptide" evidence="5">
    <location>
        <begin position="1"/>
        <end position="19"/>
    </location>
</feature>
<reference evidence="7 8" key="1">
    <citation type="submission" date="2018-07" db="EMBL/GenBank/DDBJ databases">
        <title>Chitinophaga K2CV101002-2 sp. nov., isolated from a monsoon evergreen broad-leaved forest soil.</title>
        <authorList>
            <person name="Lv Y."/>
        </authorList>
    </citation>
    <scope>NUCLEOTIDE SEQUENCE [LARGE SCALE GENOMIC DNA]</scope>
    <source>
        <strain evidence="7 8">GDMCC 1.1288</strain>
    </source>
</reference>
<dbReference type="GO" id="GO:0030313">
    <property type="term" value="C:cell envelope"/>
    <property type="evidence" value="ECO:0007669"/>
    <property type="project" value="UniProtKB-SubCell"/>
</dbReference>
<evidence type="ECO:0000256" key="1">
    <source>
        <dbReference type="ARBA" id="ARBA00004196"/>
    </source>
</evidence>
<dbReference type="SUPFAM" id="SSF52833">
    <property type="entry name" value="Thioredoxin-like"/>
    <property type="match status" value="1"/>
</dbReference>
<feature type="chain" id="PRO_5017618272" evidence="5">
    <location>
        <begin position="20"/>
        <end position="400"/>
    </location>
</feature>
<keyword evidence="4" id="KW-0676">Redox-active center</keyword>
<dbReference type="PANTHER" id="PTHR42852:SF6">
    <property type="entry name" value="THIOL:DISULFIDE INTERCHANGE PROTEIN DSBE"/>
    <property type="match status" value="1"/>
</dbReference>
<evidence type="ECO:0000313" key="8">
    <source>
        <dbReference type="Proteomes" id="UP000260644"/>
    </source>
</evidence>
<dbReference type="Proteomes" id="UP000260644">
    <property type="component" value="Unassembled WGS sequence"/>
</dbReference>